<gene>
    <name evidence="1" type="ORF">CCAP1982_LOCUS21740</name>
</gene>
<dbReference type="AlphaFoldDB" id="A0A811VF98"/>
<keyword evidence="2" id="KW-1185">Reference proteome</keyword>
<dbReference type="Proteomes" id="UP000606786">
    <property type="component" value="Unassembled WGS sequence"/>
</dbReference>
<sequence length="72" mass="8188">EKCNSIRFKATTMDKNLLLPTVSHTREFPTSIFPTRLSLQRNRQASSPECRPMRLTATTPTFLGRRSGVFSC</sequence>
<reference evidence="1" key="1">
    <citation type="submission" date="2020-11" db="EMBL/GenBank/DDBJ databases">
        <authorList>
            <person name="Whitehead M."/>
        </authorList>
    </citation>
    <scope>NUCLEOTIDE SEQUENCE</scope>
    <source>
        <strain evidence="1">EGII</strain>
    </source>
</reference>
<accession>A0A811VF98</accession>
<comment type="caution">
    <text evidence="1">The sequence shown here is derived from an EMBL/GenBank/DDBJ whole genome shotgun (WGS) entry which is preliminary data.</text>
</comment>
<feature type="non-terminal residue" evidence="1">
    <location>
        <position position="1"/>
    </location>
</feature>
<organism evidence="1 2">
    <name type="scientific">Ceratitis capitata</name>
    <name type="common">Mediterranean fruit fly</name>
    <name type="synonym">Tephritis capitata</name>
    <dbReference type="NCBI Taxonomy" id="7213"/>
    <lineage>
        <taxon>Eukaryota</taxon>
        <taxon>Metazoa</taxon>
        <taxon>Ecdysozoa</taxon>
        <taxon>Arthropoda</taxon>
        <taxon>Hexapoda</taxon>
        <taxon>Insecta</taxon>
        <taxon>Pterygota</taxon>
        <taxon>Neoptera</taxon>
        <taxon>Endopterygota</taxon>
        <taxon>Diptera</taxon>
        <taxon>Brachycera</taxon>
        <taxon>Muscomorpha</taxon>
        <taxon>Tephritoidea</taxon>
        <taxon>Tephritidae</taxon>
        <taxon>Ceratitis</taxon>
        <taxon>Ceratitis</taxon>
    </lineage>
</organism>
<proteinExistence type="predicted"/>
<evidence type="ECO:0000313" key="1">
    <source>
        <dbReference type="EMBL" id="CAD7013701.1"/>
    </source>
</evidence>
<name>A0A811VF98_CERCA</name>
<evidence type="ECO:0000313" key="2">
    <source>
        <dbReference type="Proteomes" id="UP000606786"/>
    </source>
</evidence>
<protein>
    <submittedName>
        <fullName evidence="1">(Mediterranean fruit fly) hypothetical protein</fullName>
    </submittedName>
</protein>
<dbReference type="EMBL" id="CAJHJT010000056">
    <property type="protein sequence ID" value="CAD7013701.1"/>
    <property type="molecule type" value="Genomic_DNA"/>
</dbReference>